<evidence type="ECO:0000256" key="2">
    <source>
        <dbReference type="SAM" id="Phobius"/>
    </source>
</evidence>
<feature type="region of interest" description="Disordered" evidence="1">
    <location>
        <begin position="330"/>
        <end position="350"/>
    </location>
</feature>
<sequence length="377" mass="40664">MLLTFTVLLWVATAIKAVQLLRAPDDRLLRTVAGGLASAAIAFTVGRHPVATWLDSIVLGLPSLIRNIGMIAAFYSLLAFFAYSTAARGRSPQEMRRHRVIVGTLVALAVTVWVTAPDHVRADPRGAAGVGIVQGTVFQLLAVLALLYTIAGALLHALHYARLTRRKHLRIGLRVLVAGLAAALVANVLSASVTLMGLALPGGSPAMAAARTAYVIVIVVAIPGLAVGLAYPIVVGMATAAPTWLRHWREYFALRHLWRETHRAFPALTLRRSIGAVRPWGIHARRYRRACEIRDCLVMLAPYYPVHRPEATTVGTDVELVREALRARSEAREDGSEPIGGPVTAPVPQGGLSGDMNADIRWLVDLSRALKRLQASS</sequence>
<reference evidence="4" key="1">
    <citation type="journal article" date="2014" name="Int. J. Syst. Evol. Microbiol.">
        <title>Complete genome sequence of Corynebacterium casei LMG S-19264T (=DSM 44701T), isolated from a smear-ripened cheese.</title>
        <authorList>
            <consortium name="US DOE Joint Genome Institute (JGI-PGF)"/>
            <person name="Walter F."/>
            <person name="Albersmeier A."/>
            <person name="Kalinowski J."/>
            <person name="Ruckert C."/>
        </authorList>
    </citation>
    <scope>NUCLEOTIDE SEQUENCE</scope>
    <source>
        <strain evidence="4">CGMCC 4.5737</strain>
    </source>
</reference>
<protein>
    <recommendedName>
        <fullName evidence="3">DUF6545 domain-containing protein</fullName>
    </recommendedName>
</protein>
<evidence type="ECO:0000313" key="5">
    <source>
        <dbReference type="Proteomes" id="UP000637578"/>
    </source>
</evidence>
<organism evidence="4 5">
    <name type="scientific">Longimycelium tulufanense</name>
    <dbReference type="NCBI Taxonomy" id="907463"/>
    <lineage>
        <taxon>Bacteria</taxon>
        <taxon>Bacillati</taxon>
        <taxon>Actinomycetota</taxon>
        <taxon>Actinomycetes</taxon>
        <taxon>Pseudonocardiales</taxon>
        <taxon>Pseudonocardiaceae</taxon>
        <taxon>Longimycelium</taxon>
    </lineage>
</organism>
<evidence type="ECO:0000256" key="1">
    <source>
        <dbReference type="SAM" id="MobiDB-lite"/>
    </source>
</evidence>
<keyword evidence="2" id="KW-1133">Transmembrane helix</keyword>
<feature type="transmembrane region" description="Helical" evidence="2">
    <location>
        <begin position="64"/>
        <end position="86"/>
    </location>
</feature>
<feature type="transmembrane region" description="Helical" evidence="2">
    <location>
        <begin position="212"/>
        <end position="245"/>
    </location>
</feature>
<feature type="transmembrane region" description="Helical" evidence="2">
    <location>
        <begin position="98"/>
        <end position="116"/>
    </location>
</feature>
<proteinExistence type="predicted"/>
<evidence type="ECO:0000313" key="4">
    <source>
        <dbReference type="EMBL" id="GGM81250.1"/>
    </source>
</evidence>
<gene>
    <name evidence="4" type="ORF">GCM10012275_59860</name>
</gene>
<dbReference type="NCBIfam" id="NF042915">
    <property type="entry name" value="MAB_1171c_fam"/>
    <property type="match status" value="1"/>
</dbReference>
<keyword evidence="2" id="KW-0472">Membrane</keyword>
<accession>A0A8J3CIJ8</accession>
<evidence type="ECO:0000259" key="3">
    <source>
        <dbReference type="Pfam" id="PF20182"/>
    </source>
</evidence>
<dbReference type="RefSeq" id="WP_189061783.1">
    <property type="nucleotide sequence ID" value="NZ_BMMK01000051.1"/>
</dbReference>
<comment type="caution">
    <text evidence="4">The sequence shown here is derived from an EMBL/GenBank/DDBJ whole genome shotgun (WGS) entry which is preliminary data.</text>
</comment>
<dbReference type="Pfam" id="PF20182">
    <property type="entry name" value="DUF6545"/>
    <property type="match status" value="1"/>
</dbReference>
<keyword evidence="2" id="KW-0812">Transmembrane</keyword>
<reference evidence="4" key="2">
    <citation type="submission" date="2020-09" db="EMBL/GenBank/DDBJ databases">
        <authorList>
            <person name="Sun Q."/>
            <person name="Zhou Y."/>
        </authorList>
    </citation>
    <scope>NUCLEOTIDE SEQUENCE</scope>
    <source>
        <strain evidence="4">CGMCC 4.5737</strain>
    </source>
</reference>
<dbReference type="InterPro" id="IPR050039">
    <property type="entry name" value="MAB_1171c-like"/>
</dbReference>
<keyword evidence="5" id="KW-1185">Reference proteome</keyword>
<dbReference type="AlphaFoldDB" id="A0A8J3CIJ8"/>
<dbReference type="EMBL" id="BMMK01000051">
    <property type="protein sequence ID" value="GGM81250.1"/>
    <property type="molecule type" value="Genomic_DNA"/>
</dbReference>
<feature type="domain" description="DUF6545" evidence="3">
    <location>
        <begin position="243"/>
        <end position="371"/>
    </location>
</feature>
<name>A0A8J3CIJ8_9PSEU</name>
<dbReference type="Proteomes" id="UP000637578">
    <property type="component" value="Unassembled WGS sequence"/>
</dbReference>
<dbReference type="InterPro" id="IPR046675">
    <property type="entry name" value="DUF6545"/>
</dbReference>
<feature type="transmembrane region" description="Helical" evidence="2">
    <location>
        <begin position="136"/>
        <end position="161"/>
    </location>
</feature>
<feature type="transmembrane region" description="Helical" evidence="2">
    <location>
        <begin position="173"/>
        <end position="200"/>
    </location>
</feature>